<protein>
    <recommendedName>
        <fullName evidence="3">Permuted papain-like amidase enzyme, YaeF/YiiX, C92 family</fullName>
    </recommendedName>
</protein>
<dbReference type="AlphaFoldDB" id="A0A1M2V0Y0"/>
<comment type="caution">
    <text evidence="1">The sequence shown here is derived from an EMBL/GenBank/DDBJ whole genome shotgun (WGS) entry which is preliminary data.</text>
</comment>
<proteinExistence type="predicted"/>
<organism evidence="1 2">
    <name type="scientific">Marinobacter nauticus</name>
    <name type="common">Marinobacter hydrocarbonoclasticus</name>
    <name type="synonym">Marinobacter aquaeolei</name>
    <dbReference type="NCBI Taxonomy" id="2743"/>
    <lineage>
        <taxon>Bacteria</taxon>
        <taxon>Pseudomonadati</taxon>
        <taxon>Pseudomonadota</taxon>
        <taxon>Gammaproteobacteria</taxon>
        <taxon>Pseudomonadales</taxon>
        <taxon>Marinobacteraceae</taxon>
        <taxon>Marinobacter</taxon>
    </lineage>
</organism>
<dbReference type="EMBL" id="MPKY01000001">
    <property type="protein sequence ID" value="OJT01241.1"/>
    <property type="molecule type" value="Genomic_DNA"/>
</dbReference>
<dbReference type="OrthoDB" id="95478at2"/>
<sequence length="144" mass="16553">MRLHFCRSNDIGGLLIRLFTFSNWNHVAIEFNGTVYEAMTGSGVRKVPASHFRWDEMEVVNVAVPEPLQAVAFLESQLGKKYDWMALVALPFRTTWQSPHRWFCSELVAKALAVGGVRAFSVEKYRITPRDLWILKPWLARAET</sequence>
<dbReference type="Proteomes" id="UP000183986">
    <property type="component" value="Unassembled WGS sequence"/>
</dbReference>
<reference evidence="1" key="1">
    <citation type="submission" date="2016-11" db="EMBL/GenBank/DDBJ databases">
        <title>Draft Genome Sequence of Marinobacter hydrocarbonoclasticus strain STW2, a polyaromatic aromatic hydrocarbon degrading and denitrifying bacterium from rhizosphere of Seagrass Enhalus acodoides.</title>
        <authorList>
            <person name="Ling J."/>
            <person name="Dong J."/>
        </authorList>
    </citation>
    <scope>NUCLEOTIDE SEQUENCE [LARGE SCALE GENOMIC DNA]</scope>
    <source>
        <strain evidence="1">STW2</strain>
    </source>
</reference>
<accession>A0A1M2V0Y0</accession>
<name>A0A1M2V0Y0_MARNT</name>
<dbReference type="Gene3D" id="3.90.1720.10">
    <property type="entry name" value="endopeptidase domain like (from Nostoc punctiforme)"/>
    <property type="match status" value="1"/>
</dbReference>
<evidence type="ECO:0008006" key="3">
    <source>
        <dbReference type="Google" id="ProtNLM"/>
    </source>
</evidence>
<gene>
    <name evidence="1" type="ORF">BEE62_14930</name>
</gene>
<dbReference type="RefSeq" id="WP_072678004.1">
    <property type="nucleotide sequence ID" value="NZ_MPKY01000001.1"/>
</dbReference>
<dbReference type="SUPFAM" id="SSF54001">
    <property type="entry name" value="Cysteine proteinases"/>
    <property type="match status" value="1"/>
</dbReference>
<keyword evidence="2" id="KW-1185">Reference proteome</keyword>
<evidence type="ECO:0000313" key="1">
    <source>
        <dbReference type="EMBL" id="OJT01241.1"/>
    </source>
</evidence>
<dbReference type="InterPro" id="IPR038765">
    <property type="entry name" value="Papain-like_cys_pep_sf"/>
</dbReference>
<evidence type="ECO:0000313" key="2">
    <source>
        <dbReference type="Proteomes" id="UP000183986"/>
    </source>
</evidence>